<comment type="caution">
    <text evidence="7">The sequence shown here is derived from an EMBL/GenBank/DDBJ whole genome shotgun (WGS) entry which is preliminary data.</text>
</comment>
<dbReference type="GO" id="GO:0005524">
    <property type="term" value="F:ATP binding"/>
    <property type="evidence" value="ECO:0007669"/>
    <property type="project" value="UniProtKB-KW"/>
</dbReference>
<proteinExistence type="inferred from homology"/>
<keyword evidence="2" id="KW-0813">Transport</keyword>
<dbReference type="GO" id="GO:0015658">
    <property type="term" value="F:branched-chain amino acid transmembrane transporter activity"/>
    <property type="evidence" value="ECO:0007669"/>
    <property type="project" value="TreeGrafter"/>
</dbReference>
<organism evidence="7 8">
    <name type="scientific">Chelatococcus reniformis</name>
    <dbReference type="NCBI Taxonomy" id="1494448"/>
    <lineage>
        <taxon>Bacteria</taxon>
        <taxon>Pseudomonadati</taxon>
        <taxon>Pseudomonadota</taxon>
        <taxon>Alphaproteobacteria</taxon>
        <taxon>Hyphomicrobiales</taxon>
        <taxon>Chelatococcaceae</taxon>
        <taxon>Chelatococcus</taxon>
    </lineage>
</organism>
<reference evidence="7" key="1">
    <citation type="journal article" date="2014" name="Int. J. Syst. Evol. Microbiol.">
        <title>Complete genome sequence of Corynebacterium casei LMG S-19264T (=DSM 44701T), isolated from a smear-ripened cheese.</title>
        <authorList>
            <consortium name="US DOE Joint Genome Institute (JGI-PGF)"/>
            <person name="Walter F."/>
            <person name="Albersmeier A."/>
            <person name="Kalinowski J."/>
            <person name="Ruckert C."/>
        </authorList>
    </citation>
    <scope>NUCLEOTIDE SEQUENCE</scope>
    <source>
        <strain evidence="7">CGMCC 1.12919</strain>
    </source>
</reference>
<dbReference type="PANTHER" id="PTHR43820">
    <property type="entry name" value="HIGH-AFFINITY BRANCHED-CHAIN AMINO ACID TRANSPORT ATP-BINDING PROTEIN LIVF"/>
    <property type="match status" value="1"/>
</dbReference>
<reference evidence="7" key="2">
    <citation type="submission" date="2020-09" db="EMBL/GenBank/DDBJ databases">
        <authorList>
            <person name="Sun Q."/>
            <person name="Zhou Y."/>
        </authorList>
    </citation>
    <scope>NUCLEOTIDE SEQUENCE</scope>
    <source>
        <strain evidence="7">CGMCC 1.12919</strain>
    </source>
</reference>
<evidence type="ECO:0000256" key="1">
    <source>
        <dbReference type="ARBA" id="ARBA00005417"/>
    </source>
</evidence>
<keyword evidence="5" id="KW-0029">Amino-acid transport</keyword>
<evidence type="ECO:0000256" key="3">
    <source>
        <dbReference type="ARBA" id="ARBA00022741"/>
    </source>
</evidence>
<dbReference type="InterPro" id="IPR003593">
    <property type="entry name" value="AAA+_ATPase"/>
</dbReference>
<evidence type="ECO:0000259" key="6">
    <source>
        <dbReference type="PROSITE" id="PS50893"/>
    </source>
</evidence>
<dbReference type="PROSITE" id="PS00211">
    <property type="entry name" value="ABC_TRANSPORTER_1"/>
    <property type="match status" value="1"/>
</dbReference>
<keyword evidence="3" id="KW-0547">Nucleotide-binding</keyword>
<gene>
    <name evidence="7" type="ORF">GCM10010994_46320</name>
</gene>
<dbReference type="InterPro" id="IPR052156">
    <property type="entry name" value="BCAA_Transport_ATP-bd_LivF"/>
</dbReference>
<dbReference type="InterPro" id="IPR027417">
    <property type="entry name" value="P-loop_NTPase"/>
</dbReference>
<dbReference type="GO" id="GO:0015807">
    <property type="term" value="P:L-amino acid transport"/>
    <property type="evidence" value="ECO:0007669"/>
    <property type="project" value="TreeGrafter"/>
</dbReference>
<dbReference type="PROSITE" id="PS50893">
    <property type="entry name" value="ABC_TRANSPORTER_2"/>
    <property type="match status" value="1"/>
</dbReference>
<dbReference type="Gene3D" id="3.40.50.300">
    <property type="entry name" value="P-loop containing nucleotide triphosphate hydrolases"/>
    <property type="match status" value="1"/>
</dbReference>
<dbReference type="CDD" id="cd03224">
    <property type="entry name" value="ABC_TM1139_LivF_branched"/>
    <property type="match status" value="1"/>
</dbReference>
<feature type="domain" description="ABC transporter" evidence="6">
    <location>
        <begin position="20"/>
        <end position="252"/>
    </location>
</feature>
<accession>A0A916UQF3</accession>
<keyword evidence="4 7" id="KW-0067">ATP-binding</keyword>
<keyword evidence="8" id="KW-1185">Reference proteome</keyword>
<evidence type="ECO:0000256" key="5">
    <source>
        <dbReference type="ARBA" id="ARBA00022970"/>
    </source>
</evidence>
<dbReference type="SUPFAM" id="SSF52540">
    <property type="entry name" value="P-loop containing nucleoside triphosphate hydrolases"/>
    <property type="match status" value="1"/>
</dbReference>
<comment type="similarity">
    <text evidence="1">Belongs to the ABC transporter superfamily.</text>
</comment>
<dbReference type="Pfam" id="PF00005">
    <property type="entry name" value="ABC_tran"/>
    <property type="match status" value="1"/>
</dbReference>
<dbReference type="GO" id="GO:0016887">
    <property type="term" value="F:ATP hydrolysis activity"/>
    <property type="evidence" value="ECO:0007669"/>
    <property type="project" value="InterPro"/>
</dbReference>
<name>A0A916UQF3_9HYPH</name>
<dbReference type="EMBL" id="BMGG01000009">
    <property type="protein sequence ID" value="GGC83169.1"/>
    <property type="molecule type" value="Genomic_DNA"/>
</dbReference>
<dbReference type="Proteomes" id="UP000637002">
    <property type="component" value="Unassembled WGS sequence"/>
</dbReference>
<dbReference type="InterPro" id="IPR003439">
    <property type="entry name" value="ABC_transporter-like_ATP-bd"/>
</dbReference>
<dbReference type="AlphaFoldDB" id="A0A916UQF3"/>
<evidence type="ECO:0000313" key="7">
    <source>
        <dbReference type="EMBL" id="GGC83169.1"/>
    </source>
</evidence>
<evidence type="ECO:0000313" key="8">
    <source>
        <dbReference type="Proteomes" id="UP000637002"/>
    </source>
</evidence>
<dbReference type="PANTHER" id="PTHR43820:SF4">
    <property type="entry name" value="HIGH-AFFINITY BRANCHED-CHAIN AMINO ACID TRANSPORT ATP-BINDING PROTEIN LIVF"/>
    <property type="match status" value="1"/>
</dbReference>
<protein>
    <submittedName>
        <fullName evidence="7">ABC transporter ATP-binding protein</fullName>
    </submittedName>
</protein>
<evidence type="ECO:0000256" key="4">
    <source>
        <dbReference type="ARBA" id="ARBA00022840"/>
    </source>
</evidence>
<dbReference type="SMART" id="SM00382">
    <property type="entry name" value="AAA"/>
    <property type="match status" value="1"/>
</dbReference>
<sequence>MSEVAPVRGGTPAAAGAPLLEVHGLTAGYGTVPVLSEVSLEVRQGELVGLLGANNAGKSTLIQSLSGLVMPSAGRIVFAGEDVTRLGPAERVARGIVQVPEGRLVFPQMSVRDNLLLGGINGRARPARPERLERVLTLFPRLKERLGQDAGTLSGGEQQMLAIGRGLMADGRLLTLDEPSLGLSPLFVQYIFEIIRQLSADGLTILLVEQNSGLTFRHAARCYVLERGRVVVSGDSATVKADPATRKAYLGL</sequence>
<dbReference type="InterPro" id="IPR017871">
    <property type="entry name" value="ABC_transporter-like_CS"/>
</dbReference>
<evidence type="ECO:0000256" key="2">
    <source>
        <dbReference type="ARBA" id="ARBA00022448"/>
    </source>
</evidence>